<dbReference type="InterPro" id="IPR005642">
    <property type="entry name" value="LysO"/>
</dbReference>
<sequence>MQIILYLIIMIIGAFIGSRGFIPKKVDDKLSSLQTFCLLFLLAVMGYKIGINNDILSNFHRIGFKAFFIAALCIAFSIIFVKVSYGILGGRDDN</sequence>
<organism evidence="2 3">
    <name type="scientific">Propionigenium maris DSM 9537</name>
    <dbReference type="NCBI Taxonomy" id="1123000"/>
    <lineage>
        <taxon>Bacteria</taxon>
        <taxon>Fusobacteriati</taxon>
        <taxon>Fusobacteriota</taxon>
        <taxon>Fusobacteriia</taxon>
        <taxon>Fusobacteriales</taxon>
        <taxon>Fusobacteriaceae</taxon>
        <taxon>Propionigenium</taxon>
    </lineage>
</organism>
<proteinExistence type="predicted"/>
<protein>
    <recommendedName>
        <fullName evidence="4">DUF340 domain-containing protein</fullName>
    </recommendedName>
</protein>
<comment type="caution">
    <text evidence="2">The sequence shown here is derived from an EMBL/GenBank/DDBJ whole genome shotgun (WGS) entry which is preliminary data.</text>
</comment>
<keyword evidence="1" id="KW-0472">Membrane</keyword>
<dbReference type="GO" id="GO:0015661">
    <property type="term" value="F:L-lysine efflux transmembrane transporter activity"/>
    <property type="evidence" value="ECO:0007669"/>
    <property type="project" value="InterPro"/>
</dbReference>
<keyword evidence="3" id="KW-1185">Reference proteome</keyword>
<gene>
    <name evidence="2" type="ORF">PM10SUCC1_37500</name>
</gene>
<evidence type="ECO:0008006" key="4">
    <source>
        <dbReference type="Google" id="ProtNLM"/>
    </source>
</evidence>
<feature type="transmembrane region" description="Helical" evidence="1">
    <location>
        <begin position="30"/>
        <end position="50"/>
    </location>
</feature>
<keyword evidence="1" id="KW-1133">Transmembrane helix</keyword>
<keyword evidence="1" id="KW-0812">Transmembrane</keyword>
<dbReference type="EMBL" id="BSDY01000040">
    <property type="protein sequence ID" value="GLI58236.1"/>
    <property type="molecule type" value="Genomic_DNA"/>
</dbReference>
<reference evidence="2" key="1">
    <citation type="submission" date="2022-12" db="EMBL/GenBank/DDBJ databases">
        <title>Reference genome sequencing for broad-spectrum identification of bacterial and archaeal isolates by mass spectrometry.</title>
        <authorList>
            <person name="Sekiguchi Y."/>
            <person name="Tourlousse D.M."/>
        </authorList>
    </citation>
    <scope>NUCLEOTIDE SEQUENCE</scope>
    <source>
        <strain evidence="2">10succ1</strain>
    </source>
</reference>
<evidence type="ECO:0000256" key="1">
    <source>
        <dbReference type="SAM" id="Phobius"/>
    </source>
</evidence>
<feature type="transmembrane region" description="Helical" evidence="1">
    <location>
        <begin position="62"/>
        <end position="88"/>
    </location>
</feature>
<accession>A0A9W6GQC1</accession>
<name>A0A9W6GQC1_9FUSO</name>
<evidence type="ECO:0000313" key="3">
    <source>
        <dbReference type="Proteomes" id="UP001144471"/>
    </source>
</evidence>
<dbReference type="Proteomes" id="UP001144471">
    <property type="component" value="Unassembled WGS sequence"/>
</dbReference>
<dbReference type="AlphaFoldDB" id="A0A9W6GQC1"/>
<evidence type="ECO:0000313" key="2">
    <source>
        <dbReference type="EMBL" id="GLI58236.1"/>
    </source>
</evidence>
<dbReference type="Pfam" id="PF03956">
    <property type="entry name" value="Lys_export"/>
    <property type="match status" value="1"/>
</dbReference>
<dbReference type="RefSeq" id="WP_281837938.1">
    <property type="nucleotide sequence ID" value="NZ_BSDY01000040.1"/>
</dbReference>